<dbReference type="Proteomes" id="UP000557717">
    <property type="component" value="Unassembled WGS sequence"/>
</dbReference>
<evidence type="ECO:0000313" key="2">
    <source>
        <dbReference type="Proteomes" id="UP000557717"/>
    </source>
</evidence>
<sequence length="82" mass="10160">MSRMPSRWCWRKDLSKFRGLSDRDRAGFLVALEWFENFRLRHQMPAGRAAARAFWRLEVLREEVTRENWQLEQWESAIQWYL</sequence>
<proteinExistence type="predicted"/>
<feature type="non-terminal residue" evidence="1">
    <location>
        <position position="82"/>
    </location>
</feature>
<keyword evidence="2" id="KW-1185">Reference proteome</keyword>
<accession>A0A840VHF7</accession>
<name>A0A840VHF7_9BACT</name>
<dbReference type="AlphaFoldDB" id="A0A840VHF7"/>
<protein>
    <submittedName>
        <fullName evidence="1">Uncharacterized protein</fullName>
    </submittedName>
</protein>
<dbReference type="EMBL" id="JACHFD010000071">
    <property type="protein sequence ID" value="MBB5354018.1"/>
    <property type="molecule type" value="Genomic_DNA"/>
</dbReference>
<organism evidence="1 2">
    <name type="scientific">Haloferula luteola</name>
    <dbReference type="NCBI Taxonomy" id="595692"/>
    <lineage>
        <taxon>Bacteria</taxon>
        <taxon>Pseudomonadati</taxon>
        <taxon>Verrucomicrobiota</taxon>
        <taxon>Verrucomicrobiia</taxon>
        <taxon>Verrucomicrobiales</taxon>
        <taxon>Verrucomicrobiaceae</taxon>
        <taxon>Haloferula</taxon>
    </lineage>
</organism>
<gene>
    <name evidence="1" type="ORF">HNR46_004290</name>
</gene>
<reference evidence="1 2" key="1">
    <citation type="submission" date="2020-08" db="EMBL/GenBank/DDBJ databases">
        <title>Genomic Encyclopedia of Type Strains, Phase IV (KMG-IV): sequencing the most valuable type-strain genomes for metagenomic binning, comparative biology and taxonomic classification.</title>
        <authorList>
            <person name="Goeker M."/>
        </authorList>
    </citation>
    <scope>NUCLEOTIDE SEQUENCE [LARGE SCALE GENOMIC DNA]</scope>
    <source>
        <strain evidence="1 2">YC6886</strain>
    </source>
</reference>
<evidence type="ECO:0000313" key="1">
    <source>
        <dbReference type="EMBL" id="MBB5354018.1"/>
    </source>
</evidence>
<comment type="caution">
    <text evidence="1">The sequence shown here is derived from an EMBL/GenBank/DDBJ whole genome shotgun (WGS) entry which is preliminary data.</text>
</comment>